<dbReference type="AlphaFoldDB" id="A0A5B7E3M7"/>
<name>A0A5B7E3M7_PORTR</name>
<comment type="caution">
    <text evidence="1">The sequence shown here is derived from an EMBL/GenBank/DDBJ whole genome shotgun (WGS) entry which is preliminary data.</text>
</comment>
<reference evidence="1 2" key="1">
    <citation type="submission" date="2019-05" db="EMBL/GenBank/DDBJ databases">
        <title>Another draft genome of Portunus trituberculatus and its Hox gene families provides insights of decapod evolution.</title>
        <authorList>
            <person name="Jeong J.-H."/>
            <person name="Song I."/>
            <person name="Kim S."/>
            <person name="Choi T."/>
            <person name="Kim D."/>
            <person name="Ryu S."/>
            <person name="Kim W."/>
        </authorList>
    </citation>
    <scope>NUCLEOTIDE SEQUENCE [LARGE SCALE GENOMIC DNA]</scope>
    <source>
        <tissue evidence="1">Muscle</tissue>
    </source>
</reference>
<dbReference type="Proteomes" id="UP000324222">
    <property type="component" value="Unassembled WGS sequence"/>
</dbReference>
<dbReference type="EMBL" id="VSRR010001935">
    <property type="protein sequence ID" value="MPC28570.1"/>
    <property type="molecule type" value="Genomic_DNA"/>
</dbReference>
<sequence length="77" mass="8379">MRGSSRSDVSGTRCMFLVPVHFSPAGRCAALMPRHVEPRCAGDQVIGNGGVLPVLVTAVLLEWRHVRRSVSVRVALR</sequence>
<protein>
    <submittedName>
        <fullName evidence="1">Uncharacterized protein</fullName>
    </submittedName>
</protein>
<keyword evidence="2" id="KW-1185">Reference proteome</keyword>
<gene>
    <name evidence="1" type="ORF">E2C01_021779</name>
</gene>
<organism evidence="1 2">
    <name type="scientific">Portunus trituberculatus</name>
    <name type="common">Swimming crab</name>
    <name type="synonym">Neptunus trituberculatus</name>
    <dbReference type="NCBI Taxonomy" id="210409"/>
    <lineage>
        <taxon>Eukaryota</taxon>
        <taxon>Metazoa</taxon>
        <taxon>Ecdysozoa</taxon>
        <taxon>Arthropoda</taxon>
        <taxon>Crustacea</taxon>
        <taxon>Multicrustacea</taxon>
        <taxon>Malacostraca</taxon>
        <taxon>Eumalacostraca</taxon>
        <taxon>Eucarida</taxon>
        <taxon>Decapoda</taxon>
        <taxon>Pleocyemata</taxon>
        <taxon>Brachyura</taxon>
        <taxon>Eubrachyura</taxon>
        <taxon>Portunoidea</taxon>
        <taxon>Portunidae</taxon>
        <taxon>Portuninae</taxon>
        <taxon>Portunus</taxon>
    </lineage>
</organism>
<evidence type="ECO:0000313" key="2">
    <source>
        <dbReference type="Proteomes" id="UP000324222"/>
    </source>
</evidence>
<accession>A0A5B7E3M7</accession>
<evidence type="ECO:0000313" key="1">
    <source>
        <dbReference type="EMBL" id="MPC28570.1"/>
    </source>
</evidence>
<proteinExistence type="predicted"/>